<organism evidence="2 3">
    <name type="scientific">Coniophora puteana (strain RWD-64-598)</name>
    <name type="common">Brown rot fungus</name>
    <dbReference type="NCBI Taxonomy" id="741705"/>
    <lineage>
        <taxon>Eukaryota</taxon>
        <taxon>Fungi</taxon>
        <taxon>Dikarya</taxon>
        <taxon>Basidiomycota</taxon>
        <taxon>Agaricomycotina</taxon>
        <taxon>Agaricomycetes</taxon>
        <taxon>Agaricomycetidae</taxon>
        <taxon>Boletales</taxon>
        <taxon>Coniophorineae</taxon>
        <taxon>Coniophoraceae</taxon>
        <taxon>Coniophora</taxon>
    </lineage>
</organism>
<dbReference type="EMBL" id="JH711585">
    <property type="protein sequence ID" value="EIW76966.1"/>
    <property type="molecule type" value="Genomic_DNA"/>
</dbReference>
<name>A0A5M3MDA4_CONPW</name>
<evidence type="ECO:0000313" key="3">
    <source>
        <dbReference type="Proteomes" id="UP000053558"/>
    </source>
</evidence>
<evidence type="ECO:0000256" key="1">
    <source>
        <dbReference type="SAM" id="MobiDB-lite"/>
    </source>
</evidence>
<gene>
    <name evidence="2" type="ORF">CONPUDRAFT_139542</name>
</gene>
<keyword evidence="3" id="KW-1185">Reference proteome</keyword>
<feature type="compositionally biased region" description="Polar residues" evidence="1">
    <location>
        <begin position="196"/>
        <end position="213"/>
    </location>
</feature>
<sequence length="428" mass="44910">MRNALGSVHIPVFEDLQARVGAAGECGADCGSAARARADAGAGIEGGGMEPGCSNPSPNQEVEVETLKPILATLRRALTPWCQLMLRTALAGPHLGWLTHLGNEPFSFWCRFLLRVVPIEDGGDVVTREEKLAALETMSELMVVVSWSWSASFELPIRQEILKTVEEIKLAIALDRERLLAAASASESGSAGLYTTPPSNLSSSPGTSASAGRSNYGGQGDGEGDTQRQNRRRRFEGQYVLPAALELPNVEAIMREAGVMDIVEGASGLARVCYAPLRDSGGRVGGVISGKESVYVPLLDGGVEGGSGALYPSADATTGASISTQSMHVQATMPEPTYEQSLWSDEYSFVPLDGAAFVSAPGMQTVVQEDAGFPQSQEHGQLDGGVSGQGWDELGMDQDFWATLGAGNDGAGDVYGSGEGTAGYYRGV</sequence>
<dbReference type="KEGG" id="cput:CONPUDRAFT_139542"/>
<dbReference type="AlphaFoldDB" id="A0A5M3MDA4"/>
<reference evidence="3" key="1">
    <citation type="journal article" date="2012" name="Science">
        <title>The Paleozoic origin of enzymatic lignin decomposition reconstructed from 31 fungal genomes.</title>
        <authorList>
            <person name="Floudas D."/>
            <person name="Binder M."/>
            <person name="Riley R."/>
            <person name="Barry K."/>
            <person name="Blanchette R.A."/>
            <person name="Henrissat B."/>
            <person name="Martinez A.T."/>
            <person name="Otillar R."/>
            <person name="Spatafora J.W."/>
            <person name="Yadav J.S."/>
            <person name="Aerts A."/>
            <person name="Benoit I."/>
            <person name="Boyd A."/>
            <person name="Carlson A."/>
            <person name="Copeland A."/>
            <person name="Coutinho P.M."/>
            <person name="de Vries R.P."/>
            <person name="Ferreira P."/>
            <person name="Findley K."/>
            <person name="Foster B."/>
            <person name="Gaskell J."/>
            <person name="Glotzer D."/>
            <person name="Gorecki P."/>
            <person name="Heitman J."/>
            <person name="Hesse C."/>
            <person name="Hori C."/>
            <person name="Igarashi K."/>
            <person name="Jurgens J.A."/>
            <person name="Kallen N."/>
            <person name="Kersten P."/>
            <person name="Kohler A."/>
            <person name="Kuees U."/>
            <person name="Kumar T.K.A."/>
            <person name="Kuo A."/>
            <person name="LaButti K."/>
            <person name="Larrondo L.F."/>
            <person name="Lindquist E."/>
            <person name="Ling A."/>
            <person name="Lombard V."/>
            <person name="Lucas S."/>
            <person name="Lundell T."/>
            <person name="Martin R."/>
            <person name="McLaughlin D.J."/>
            <person name="Morgenstern I."/>
            <person name="Morin E."/>
            <person name="Murat C."/>
            <person name="Nagy L.G."/>
            <person name="Nolan M."/>
            <person name="Ohm R.A."/>
            <person name="Patyshakuliyeva A."/>
            <person name="Rokas A."/>
            <person name="Ruiz-Duenas F.J."/>
            <person name="Sabat G."/>
            <person name="Salamov A."/>
            <person name="Samejima M."/>
            <person name="Schmutz J."/>
            <person name="Slot J.C."/>
            <person name="St John F."/>
            <person name="Stenlid J."/>
            <person name="Sun H."/>
            <person name="Sun S."/>
            <person name="Syed K."/>
            <person name="Tsang A."/>
            <person name="Wiebenga A."/>
            <person name="Young D."/>
            <person name="Pisabarro A."/>
            <person name="Eastwood D.C."/>
            <person name="Martin F."/>
            <person name="Cullen D."/>
            <person name="Grigoriev I.V."/>
            <person name="Hibbett D.S."/>
        </authorList>
    </citation>
    <scope>NUCLEOTIDE SEQUENCE [LARGE SCALE GENOMIC DNA]</scope>
    <source>
        <strain evidence="3">RWD-64-598 SS2</strain>
    </source>
</reference>
<comment type="caution">
    <text evidence="2">The sequence shown here is derived from an EMBL/GenBank/DDBJ whole genome shotgun (WGS) entry which is preliminary data.</text>
</comment>
<evidence type="ECO:0000313" key="2">
    <source>
        <dbReference type="EMBL" id="EIW76966.1"/>
    </source>
</evidence>
<dbReference type="Proteomes" id="UP000053558">
    <property type="component" value="Unassembled WGS sequence"/>
</dbReference>
<feature type="region of interest" description="Disordered" evidence="1">
    <location>
        <begin position="189"/>
        <end position="229"/>
    </location>
</feature>
<dbReference type="GeneID" id="19201363"/>
<accession>A0A5M3MDA4</accession>
<proteinExistence type="predicted"/>
<protein>
    <submittedName>
        <fullName evidence="2">Uncharacterized protein</fullName>
    </submittedName>
</protein>
<dbReference type="RefSeq" id="XP_007773271.1">
    <property type="nucleotide sequence ID" value="XM_007775081.1"/>
</dbReference>